<protein>
    <submittedName>
        <fullName evidence="1">Uncharacterized protein</fullName>
    </submittedName>
</protein>
<sequence>METYQQIHDFTPAGAERFAAFLAAQARPDVNAEACRMECLGVMEDNLNGSTAAPLSWELGAFESATGKPATFTAELADLIVETVNPTE</sequence>
<proteinExistence type="predicted"/>
<keyword evidence="2" id="KW-1185">Reference proteome</keyword>
<dbReference type="EMBL" id="JAWDIE010000029">
    <property type="protein sequence ID" value="MEJ7139476.1"/>
    <property type="molecule type" value="Genomic_DNA"/>
</dbReference>
<evidence type="ECO:0000313" key="1">
    <source>
        <dbReference type="EMBL" id="MEJ7139476.1"/>
    </source>
</evidence>
<dbReference type="Proteomes" id="UP001364695">
    <property type="component" value="Unassembled WGS sequence"/>
</dbReference>
<comment type="caution">
    <text evidence="1">The sequence shown here is derived from an EMBL/GenBank/DDBJ whole genome shotgun (WGS) entry which is preliminary data.</text>
</comment>
<gene>
    <name evidence="1" type="ORF">RV045_13705</name>
</gene>
<accession>A0ACC6P5G5</accession>
<evidence type="ECO:0000313" key="2">
    <source>
        <dbReference type="Proteomes" id="UP001364695"/>
    </source>
</evidence>
<organism evidence="1 2">
    <name type="scientific">Amphibiibacter pelophylacis</name>
    <dbReference type="NCBI Taxonomy" id="1799477"/>
    <lineage>
        <taxon>Bacteria</taxon>
        <taxon>Pseudomonadati</taxon>
        <taxon>Pseudomonadota</taxon>
        <taxon>Betaproteobacteria</taxon>
        <taxon>Burkholderiales</taxon>
        <taxon>Sphaerotilaceae</taxon>
        <taxon>Amphibiibacter</taxon>
    </lineage>
</organism>
<name>A0ACC6P5G5_9BURK</name>
<reference evidence="1" key="1">
    <citation type="submission" date="2023-10" db="EMBL/GenBank/DDBJ databases">
        <title>Amphibacter perezi, gen. nov., sp. nov. a novel taxa of the family Comamonadaceae, class Betaproteobacteria isolated from the skin microbiota of Pelophylax perezi from different populations.</title>
        <authorList>
            <person name="Costa S."/>
            <person name="Proenca D.N."/>
            <person name="Lopes I."/>
            <person name="Morais P.V."/>
        </authorList>
    </citation>
    <scope>NUCLEOTIDE SEQUENCE</scope>
    <source>
        <strain evidence="1">SL12-8</strain>
    </source>
</reference>